<dbReference type="Proteomes" id="UP000499080">
    <property type="component" value="Unassembled WGS sequence"/>
</dbReference>
<proteinExistence type="predicted"/>
<gene>
    <name evidence="1" type="ORF">AVEN_91024_1</name>
</gene>
<evidence type="ECO:0000313" key="1">
    <source>
        <dbReference type="EMBL" id="GBN23483.1"/>
    </source>
</evidence>
<dbReference type="OrthoDB" id="6473612at2759"/>
<name>A0A4Y2MAA5_ARAVE</name>
<organism evidence="1 2">
    <name type="scientific">Araneus ventricosus</name>
    <name type="common">Orbweaver spider</name>
    <name type="synonym">Epeira ventricosa</name>
    <dbReference type="NCBI Taxonomy" id="182803"/>
    <lineage>
        <taxon>Eukaryota</taxon>
        <taxon>Metazoa</taxon>
        <taxon>Ecdysozoa</taxon>
        <taxon>Arthropoda</taxon>
        <taxon>Chelicerata</taxon>
        <taxon>Arachnida</taxon>
        <taxon>Araneae</taxon>
        <taxon>Araneomorphae</taxon>
        <taxon>Entelegynae</taxon>
        <taxon>Araneoidea</taxon>
        <taxon>Araneidae</taxon>
        <taxon>Araneus</taxon>
    </lineage>
</organism>
<protein>
    <submittedName>
        <fullName evidence="1">Uncharacterized protein</fullName>
    </submittedName>
</protein>
<reference evidence="1 2" key="1">
    <citation type="journal article" date="2019" name="Sci. Rep.">
        <title>Orb-weaving spider Araneus ventricosus genome elucidates the spidroin gene catalogue.</title>
        <authorList>
            <person name="Kono N."/>
            <person name="Nakamura H."/>
            <person name="Ohtoshi R."/>
            <person name="Moran D.A.P."/>
            <person name="Shinohara A."/>
            <person name="Yoshida Y."/>
            <person name="Fujiwara M."/>
            <person name="Mori M."/>
            <person name="Tomita M."/>
            <person name="Arakawa K."/>
        </authorList>
    </citation>
    <scope>NUCLEOTIDE SEQUENCE [LARGE SCALE GENOMIC DNA]</scope>
</reference>
<dbReference type="AlphaFoldDB" id="A0A4Y2MAA5"/>
<accession>A0A4Y2MAA5</accession>
<sequence>MVRVAYLFTKLYQEHQTKICTDPENASISPRALPQLLKEIQSPSTDYFVCGEIGNPLHYATKCLLPSSYHTSKQAHNSSSTGGRAPYSVNSQDKKIYHLIEFLASNEDLIKSQNYNTNTDSNLEIYTSTNLPLGTRNSKIHRRAAEHPNLRPASSPH</sequence>
<evidence type="ECO:0000313" key="2">
    <source>
        <dbReference type="Proteomes" id="UP000499080"/>
    </source>
</evidence>
<keyword evidence="2" id="KW-1185">Reference proteome</keyword>
<dbReference type="EMBL" id="BGPR01007001">
    <property type="protein sequence ID" value="GBN23483.1"/>
    <property type="molecule type" value="Genomic_DNA"/>
</dbReference>
<comment type="caution">
    <text evidence="1">The sequence shown here is derived from an EMBL/GenBank/DDBJ whole genome shotgun (WGS) entry which is preliminary data.</text>
</comment>